<dbReference type="InterPro" id="IPR004161">
    <property type="entry name" value="EFTu-like_2"/>
</dbReference>
<evidence type="ECO:0000313" key="5">
    <source>
        <dbReference type="Proteomes" id="UP000283833"/>
    </source>
</evidence>
<comment type="caution">
    <text evidence="4">The sequence shown here is derived from an EMBL/GenBank/DDBJ whole genome shotgun (WGS) entry which is preliminary data.</text>
</comment>
<dbReference type="Pfam" id="PF03144">
    <property type="entry name" value="GTP_EFTU_D2"/>
    <property type="match status" value="1"/>
</dbReference>
<keyword evidence="1" id="KW-0963">Cytoplasm</keyword>
<dbReference type="PANTHER" id="PTHR43721:SF22">
    <property type="entry name" value="ELONGATION FACTOR TU, MITOCHONDRIAL"/>
    <property type="match status" value="1"/>
</dbReference>
<protein>
    <recommendedName>
        <fullName evidence="3">Translation elongation factor EFTu-like domain-containing protein</fullName>
    </recommendedName>
</protein>
<keyword evidence="2" id="KW-0342">GTP-binding</keyword>
<dbReference type="EMBL" id="QRXI01000021">
    <property type="protein sequence ID" value="RGT90354.1"/>
    <property type="molecule type" value="Genomic_DNA"/>
</dbReference>
<sequence>MRTYVQCPYCMGYNTHRIPVMRTLDGRIETFPPECFIRFSGIDCKPKEWSPIVGEDYKFMGFCNYCQVKFVIRKENIIRITDGEDTLGLRQKPFLMRIEDVFSMNLNNTLYSCMSVVVGRIESGFILIGDKVTISSGIEQIEATVCGIEMFGKNLPTAEFGDNVGILLDVDKGAIHQGDILTKHIIL</sequence>
<dbReference type="RefSeq" id="WP_147343172.1">
    <property type="nucleotide sequence ID" value="NZ_JAKKWV010000026.1"/>
</dbReference>
<gene>
    <name evidence="4" type="ORF">DWX04_15215</name>
</gene>
<evidence type="ECO:0000256" key="2">
    <source>
        <dbReference type="ARBA" id="ARBA00023134"/>
    </source>
</evidence>
<dbReference type="PANTHER" id="PTHR43721">
    <property type="entry name" value="ELONGATION FACTOR TU-RELATED"/>
    <property type="match status" value="1"/>
</dbReference>
<dbReference type="InterPro" id="IPR050055">
    <property type="entry name" value="EF-Tu_GTPase"/>
</dbReference>
<dbReference type="GO" id="GO:0005525">
    <property type="term" value="F:GTP binding"/>
    <property type="evidence" value="ECO:0007669"/>
    <property type="project" value="UniProtKB-KW"/>
</dbReference>
<name>A0A412QHA9_PHOVU</name>
<dbReference type="InterPro" id="IPR009000">
    <property type="entry name" value="Transl_B-barrel_sf"/>
</dbReference>
<dbReference type="GO" id="GO:0003746">
    <property type="term" value="F:translation elongation factor activity"/>
    <property type="evidence" value="ECO:0007669"/>
    <property type="project" value="TreeGrafter"/>
</dbReference>
<organism evidence="4 5">
    <name type="scientific">Phocaeicola vulgatus</name>
    <name type="common">Bacteroides vulgatus</name>
    <dbReference type="NCBI Taxonomy" id="821"/>
    <lineage>
        <taxon>Bacteria</taxon>
        <taxon>Pseudomonadati</taxon>
        <taxon>Bacteroidota</taxon>
        <taxon>Bacteroidia</taxon>
        <taxon>Bacteroidales</taxon>
        <taxon>Bacteroidaceae</taxon>
        <taxon>Phocaeicola</taxon>
    </lineage>
</organism>
<proteinExistence type="predicted"/>
<dbReference type="Proteomes" id="UP000283833">
    <property type="component" value="Unassembled WGS sequence"/>
</dbReference>
<accession>A0A412QHA9</accession>
<dbReference type="AlphaFoldDB" id="A0A412QHA9"/>
<keyword evidence="2" id="KW-0547">Nucleotide-binding</keyword>
<evidence type="ECO:0000259" key="3">
    <source>
        <dbReference type="Pfam" id="PF03144"/>
    </source>
</evidence>
<evidence type="ECO:0000313" key="4">
    <source>
        <dbReference type="EMBL" id="RGT90354.1"/>
    </source>
</evidence>
<dbReference type="Gene3D" id="2.40.30.10">
    <property type="entry name" value="Translation factors"/>
    <property type="match status" value="1"/>
</dbReference>
<evidence type="ECO:0000256" key="1">
    <source>
        <dbReference type="ARBA" id="ARBA00022490"/>
    </source>
</evidence>
<feature type="domain" description="Translation elongation factor EFTu-like" evidence="3">
    <location>
        <begin position="116"/>
        <end position="182"/>
    </location>
</feature>
<reference evidence="4 5" key="1">
    <citation type="submission" date="2018-08" db="EMBL/GenBank/DDBJ databases">
        <title>A genome reference for cultivated species of the human gut microbiota.</title>
        <authorList>
            <person name="Zou Y."/>
            <person name="Xue W."/>
            <person name="Luo G."/>
        </authorList>
    </citation>
    <scope>NUCLEOTIDE SEQUENCE [LARGE SCALE GENOMIC DNA]</scope>
    <source>
        <strain evidence="4 5">AF18-14</strain>
    </source>
</reference>
<dbReference type="SUPFAM" id="SSF50447">
    <property type="entry name" value="Translation proteins"/>
    <property type="match status" value="1"/>
</dbReference>